<feature type="transmembrane region" description="Helical" evidence="6">
    <location>
        <begin position="12"/>
        <end position="35"/>
    </location>
</feature>
<gene>
    <name evidence="7" type="ORF">V5E97_34545</name>
</gene>
<evidence type="ECO:0000256" key="6">
    <source>
        <dbReference type="SAM" id="Phobius"/>
    </source>
</evidence>
<dbReference type="GO" id="GO:0043190">
    <property type="term" value="C:ATP-binding cassette (ABC) transporter complex"/>
    <property type="evidence" value="ECO:0007669"/>
    <property type="project" value="TreeGrafter"/>
</dbReference>
<comment type="subcellular location">
    <subcellularLocation>
        <location evidence="1">Cell membrane</location>
        <topology evidence="1">Multi-pass membrane protein</topology>
    </subcellularLocation>
</comment>
<name>A0AAU7CE73_9BACT</name>
<protein>
    <submittedName>
        <fullName evidence="7">LptF/LptG family permease</fullName>
    </submittedName>
</protein>
<keyword evidence="3 6" id="KW-0812">Transmembrane</keyword>
<evidence type="ECO:0000256" key="2">
    <source>
        <dbReference type="ARBA" id="ARBA00022475"/>
    </source>
</evidence>
<evidence type="ECO:0000256" key="5">
    <source>
        <dbReference type="ARBA" id="ARBA00023136"/>
    </source>
</evidence>
<sequence length="403" mass="45035">MFGILQRYVMGEVLRAFALALLTVTSIIVLFMVMIEASNMGLSPTEIVHLVPYMVPGSLLYTIPVSLLFSVTVVYGRLASDNEIVAIKTAGLSTLFVLRPAIYLGLGLSIILLYLSYGPIPMANHQAKQIIIADMEEAFYKVLKKERQLDKAQWPFMIMVRDVEGKTMLDATFKHRTGGGGRGTPRSFDTIIQAKKARIRFDKTKGEALVYLDDAEISNPTKDVSLINDSILPIELPEKGNMPDFKRIQEQTTPEMIKEQARLLVSMKTERKRWAMSASLGMGMGLLERTQWKQVQVSFNDYGSWQMQWRALETEKNQRIAMSCGSFFFVLLGAPVGIIFARRDFLSAFISCFVPIIILYYPLILLGTNMGKDAILPPVVALWLGNTVLGVLAGLVLPSVMKH</sequence>
<feature type="transmembrane region" description="Helical" evidence="6">
    <location>
        <begin position="345"/>
        <end position="363"/>
    </location>
</feature>
<evidence type="ECO:0000313" key="7">
    <source>
        <dbReference type="EMBL" id="XBH03393.1"/>
    </source>
</evidence>
<dbReference type="EMBL" id="CP155447">
    <property type="protein sequence ID" value="XBH03393.1"/>
    <property type="molecule type" value="Genomic_DNA"/>
</dbReference>
<dbReference type="GO" id="GO:0015920">
    <property type="term" value="P:lipopolysaccharide transport"/>
    <property type="evidence" value="ECO:0007669"/>
    <property type="project" value="TreeGrafter"/>
</dbReference>
<feature type="transmembrane region" description="Helical" evidence="6">
    <location>
        <begin position="375"/>
        <end position="397"/>
    </location>
</feature>
<keyword evidence="5 6" id="KW-0472">Membrane</keyword>
<feature type="transmembrane region" description="Helical" evidence="6">
    <location>
        <begin position="96"/>
        <end position="117"/>
    </location>
</feature>
<dbReference type="PANTHER" id="PTHR33529:SF6">
    <property type="entry name" value="YJGP_YJGQ FAMILY PERMEASE"/>
    <property type="match status" value="1"/>
</dbReference>
<reference evidence="7" key="1">
    <citation type="submission" date="2024-05" db="EMBL/GenBank/DDBJ databases">
        <title>Planctomycetes of the genus Singulisphaera possess chitinolytic capabilities.</title>
        <authorList>
            <person name="Ivanova A."/>
        </authorList>
    </citation>
    <scope>NUCLEOTIDE SEQUENCE</scope>
    <source>
        <strain evidence="7">Ch08T</strain>
    </source>
</reference>
<feature type="transmembrane region" description="Helical" evidence="6">
    <location>
        <begin position="320"/>
        <end position="340"/>
    </location>
</feature>
<dbReference type="AlphaFoldDB" id="A0AAU7CE73"/>
<dbReference type="Pfam" id="PF03739">
    <property type="entry name" value="LptF_LptG"/>
    <property type="match status" value="1"/>
</dbReference>
<organism evidence="7">
    <name type="scientific">Singulisphaera sp. Ch08</name>
    <dbReference type="NCBI Taxonomy" id="3120278"/>
    <lineage>
        <taxon>Bacteria</taxon>
        <taxon>Pseudomonadati</taxon>
        <taxon>Planctomycetota</taxon>
        <taxon>Planctomycetia</taxon>
        <taxon>Isosphaerales</taxon>
        <taxon>Isosphaeraceae</taxon>
        <taxon>Singulisphaera</taxon>
    </lineage>
</organism>
<keyword evidence="4 6" id="KW-1133">Transmembrane helix</keyword>
<dbReference type="InterPro" id="IPR005495">
    <property type="entry name" value="LptG/LptF_permease"/>
</dbReference>
<evidence type="ECO:0000256" key="3">
    <source>
        <dbReference type="ARBA" id="ARBA00022692"/>
    </source>
</evidence>
<accession>A0AAU7CE73</accession>
<dbReference type="PANTHER" id="PTHR33529">
    <property type="entry name" value="SLR0882 PROTEIN-RELATED"/>
    <property type="match status" value="1"/>
</dbReference>
<keyword evidence="2" id="KW-1003">Cell membrane</keyword>
<dbReference type="RefSeq" id="WP_406696125.1">
    <property type="nucleotide sequence ID" value="NZ_CP155447.1"/>
</dbReference>
<proteinExistence type="predicted"/>
<evidence type="ECO:0000256" key="4">
    <source>
        <dbReference type="ARBA" id="ARBA00022989"/>
    </source>
</evidence>
<feature type="transmembrane region" description="Helical" evidence="6">
    <location>
        <begin position="55"/>
        <end position="75"/>
    </location>
</feature>
<evidence type="ECO:0000256" key="1">
    <source>
        <dbReference type="ARBA" id="ARBA00004651"/>
    </source>
</evidence>